<dbReference type="InterPro" id="IPR017900">
    <property type="entry name" value="4Fe4S_Fe_S_CS"/>
</dbReference>
<keyword evidence="8" id="KW-0411">Iron-sulfur</keyword>
<protein>
    <submittedName>
        <fullName evidence="10">Epoxyqueuosine reductase</fullName>
    </submittedName>
</protein>
<dbReference type="NCBIfam" id="TIGR00276">
    <property type="entry name" value="tRNA epoxyqueuosine(34) reductase QueG"/>
    <property type="match status" value="1"/>
</dbReference>
<dbReference type="Gene3D" id="1.25.10.10">
    <property type="entry name" value="Leucine-rich Repeat Variant"/>
    <property type="match status" value="1"/>
</dbReference>
<evidence type="ECO:0000259" key="9">
    <source>
        <dbReference type="PROSITE" id="PS51379"/>
    </source>
</evidence>
<dbReference type="InterPro" id="IPR017896">
    <property type="entry name" value="4Fe4S_Fe-S-bd"/>
</dbReference>
<dbReference type="Gene3D" id="3.30.70.20">
    <property type="match status" value="1"/>
</dbReference>
<evidence type="ECO:0000313" key="10">
    <source>
        <dbReference type="EMBL" id="GHO52762.1"/>
    </source>
</evidence>
<proteinExistence type="predicted"/>
<evidence type="ECO:0000256" key="5">
    <source>
        <dbReference type="ARBA" id="ARBA00022785"/>
    </source>
</evidence>
<dbReference type="Pfam" id="PF13646">
    <property type="entry name" value="HEAT_2"/>
    <property type="match status" value="1"/>
</dbReference>
<comment type="caution">
    <text evidence="10">The sequence shown here is derived from an EMBL/GenBank/DDBJ whole genome shotgun (WGS) entry which is preliminary data.</text>
</comment>
<keyword evidence="1" id="KW-0004">4Fe-4S</keyword>
<dbReference type="InterPro" id="IPR013542">
    <property type="entry name" value="QueG_DUF1730"/>
</dbReference>
<feature type="domain" description="4Fe-4S ferredoxin-type" evidence="9">
    <location>
        <begin position="179"/>
        <end position="211"/>
    </location>
</feature>
<evidence type="ECO:0000256" key="8">
    <source>
        <dbReference type="ARBA" id="ARBA00023014"/>
    </source>
</evidence>
<evidence type="ECO:0000256" key="4">
    <source>
        <dbReference type="ARBA" id="ARBA00022723"/>
    </source>
</evidence>
<evidence type="ECO:0000256" key="3">
    <source>
        <dbReference type="ARBA" id="ARBA00022694"/>
    </source>
</evidence>
<gene>
    <name evidence="10" type="ORF">KSB_12370</name>
</gene>
<dbReference type="InterPro" id="IPR011989">
    <property type="entry name" value="ARM-like"/>
</dbReference>
<keyword evidence="6" id="KW-0560">Oxidoreductase</keyword>
<evidence type="ECO:0000256" key="7">
    <source>
        <dbReference type="ARBA" id="ARBA00023004"/>
    </source>
</evidence>
<evidence type="ECO:0000313" key="11">
    <source>
        <dbReference type="Proteomes" id="UP000654345"/>
    </source>
</evidence>
<organism evidence="10 11">
    <name type="scientific">Ktedonobacter robiniae</name>
    <dbReference type="NCBI Taxonomy" id="2778365"/>
    <lineage>
        <taxon>Bacteria</taxon>
        <taxon>Bacillati</taxon>
        <taxon>Chloroflexota</taxon>
        <taxon>Ktedonobacteria</taxon>
        <taxon>Ktedonobacterales</taxon>
        <taxon>Ktedonobacteraceae</taxon>
        <taxon>Ktedonobacter</taxon>
    </lineage>
</organism>
<keyword evidence="3" id="KW-0819">tRNA processing</keyword>
<reference evidence="10 11" key="1">
    <citation type="journal article" date="2021" name="Int. J. Syst. Evol. Microbiol.">
        <title>Reticulibacter mediterranei gen. nov., sp. nov., within the new family Reticulibacteraceae fam. nov., and Ktedonospora formicarum gen. nov., sp. nov., Ktedonobacter robiniae sp. nov., Dictyobacter formicarum sp. nov. and Dictyobacter arantiisoli sp. nov., belonging to the class Ktedonobacteria.</title>
        <authorList>
            <person name="Yabe S."/>
            <person name="Zheng Y."/>
            <person name="Wang C.M."/>
            <person name="Sakai Y."/>
            <person name="Abe K."/>
            <person name="Yokota A."/>
            <person name="Donadio S."/>
            <person name="Cavaletti L."/>
            <person name="Monciardini P."/>
        </authorList>
    </citation>
    <scope>NUCLEOTIDE SEQUENCE [LARGE SCALE GENOMIC DNA]</scope>
    <source>
        <strain evidence="10 11">SOSP1-30</strain>
    </source>
</reference>
<name>A0ABQ3UJ54_9CHLR</name>
<dbReference type="PROSITE" id="PS51379">
    <property type="entry name" value="4FE4S_FER_2"/>
    <property type="match status" value="1"/>
</dbReference>
<keyword evidence="11" id="KW-1185">Reference proteome</keyword>
<accession>A0ABQ3UJ54</accession>
<evidence type="ECO:0000256" key="6">
    <source>
        <dbReference type="ARBA" id="ARBA00023002"/>
    </source>
</evidence>
<sequence length="416" mass="46606">MLDTQVVKEYAYELGFDTVRITTAEAFTEAKGIIRERISRGLMDGLPWYTSERADVSCHPNALLPEAQSIISLGMTYLTAQPGNEEGEGPRGRIARYAWGDDYHDIIKSKLQRFAEWLRDYTRSELGSEAEARLFVDTGRMVDRAVAQRAGLGWYGKNTNILTHGWGSWLFLAEIVTNVPLEPDEPLKANCGHCEICLHACPTGALTNPYELDNRLCISFLTIELRGSIPLELRPLIGNYIFGCDICQEVCPVNKVAERRLGLRDQQGRPQFVALEAVNRRSTERQATFQPHQEFLKRPAVGSEPELIPLLALSEEEFRERFRRSPIKRTKRQGLLRNVCVALGNSGNQGAVPALIGALHDQEALVRGHAAWALGRLQGQEAYQALQAALMSEEDTEVQQEIHCALAMFTEEEANN</sequence>
<dbReference type="InterPro" id="IPR004155">
    <property type="entry name" value="PBS_lyase_HEAT"/>
</dbReference>
<dbReference type="PANTHER" id="PTHR30002">
    <property type="entry name" value="EPOXYQUEUOSINE REDUCTASE"/>
    <property type="match status" value="1"/>
</dbReference>
<keyword evidence="2" id="KW-0963">Cytoplasm</keyword>
<dbReference type="Proteomes" id="UP000654345">
    <property type="component" value="Unassembled WGS sequence"/>
</dbReference>
<dbReference type="PANTHER" id="PTHR30002:SF4">
    <property type="entry name" value="EPOXYQUEUOSINE REDUCTASE"/>
    <property type="match status" value="1"/>
</dbReference>
<evidence type="ECO:0000256" key="1">
    <source>
        <dbReference type="ARBA" id="ARBA00022485"/>
    </source>
</evidence>
<dbReference type="EMBL" id="BNJG01000001">
    <property type="protein sequence ID" value="GHO52762.1"/>
    <property type="molecule type" value="Genomic_DNA"/>
</dbReference>
<dbReference type="Pfam" id="PF08331">
    <property type="entry name" value="QueG_DUF1730"/>
    <property type="match status" value="1"/>
</dbReference>
<dbReference type="PROSITE" id="PS00198">
    <property type="entry name" value="4FE4S_FER_1"/>
    <property type="match status" value="1"/>
</dbReference>
<keyword evidence="5" id="KW-0671">Queuosine biosynthesis</keyword>
<dbReference type="InterPro" id="IPR016024">
    <property type="entry name" value="ARM-type_fold"/>
</dbReference>
<keyword evidence="7" id="KW-0408">Iron</keyword>
<dbReference type="InterPro" id="IPR004453">
    <property type="entry name" value="QueG"/>
</dbReference>
<dbReference type="SUPFAM" id="SSF46548">
    <property type="entry name" value="alpha-helical ferredoxin"/>
    <property type="match status" value="1"/>
</dbReference>
<keyword evidence="4" id="KW-0479">Metal-binding</keyword>
<dbReference type="SMART" id="SM00567">
    <property type="entry name" value="EZ_HEAT"/>
    <property type="match status" value="2"/>
</dbReference>
<evidence type="ECO:0000256" key="2">
    <source>
        <dbReference type="ARBA" id="ARBA00022490"/>
    </source>
</evidence>
<dbReference type="RefSeq" id="WP_201369633.1">
    <property type="nucleotide sequence ID" value="NZ_BNJG01000001.1"/>
</dbReference>
<dbReference type="SUPFAM" id="SSF48371">
    <property type="entry name" value="ARM repeat"/>
    <property type="match status" value="1"/>
</dbReference>
<dbReference type="Pfam" id="PF13484">
    <property type="entry name" value="Fer4_16"/>
    <property type="match status" value="1"/>
</dbReference>